<reference evidence="2 3" key="1">
    <citation type="submission" date="2018-09" db="EMBL/GenBank/DDBJ databases">
        <title>Arachidicoccus sp. nov., a bacterium isolated from soil.</title>
        <authorList>
            <person name="Weon H.-Y."/>
            <person name="Kwon S.-W."/>
            <person name="Lee S.A."/>
        </authorList>
    </citation>
    <scope>NUCLEOTIDE SEQUENCE [LARGE SCALE GENOMIC DNA]</scope>
    <source>
        <strain evidence="2 3">KIS59-12</strain>
    </source>
</reference>
<dbReference type="AlphaFoldDB" id="A0A386HKF6"/>
<gene>
    <name evidence="2" type="ORF">D6B99_01295</name>
</gene>
<feature type="domain" description="Helix-turn-helix" evidence="1">
    <location>
        <begin position="46"/>
        <end position="91"/>
    </location>
</feature>
<accession>A0A386HKF6</accession>
<name>A0A386HKF6_9BACT</name>
<dbReference type="OrthoDB" id="677963at2"/>
<sequence>MMQTSNPFELILDKLERLQTTVEIISINAALKKKQPAPPDPNRIIDLPEAAKILCKPVGTVRGYIHSRSLPAKLVGKSYLIKYSELMQWFETFQSNACTDANEADSATVKMLALHNRYKK</sequence>
<dbReference type="RefSeq" id="WP_119984320.1">
    <property type="nucleotide sequence ID" value="NZ_CP032489.1"/>
</dbReference>
<evidence type="ECO:0000313" key="3">
    <source>
        <dbReference type="Proteomes" id="UP000266118"/>
    </source>
</evidence>
<organism evidence="2 3">
    <name type="scientific">Arachidicoccus soli</name>
    <dbReference type="NCBI Taxonomy" id="2341117"/>
    <lineage>
        <taxon>Bacteria</taxon>
        <taxon>Pseudomonadati</taxon>
        <taxon>Bacteroidota</taxon>
        <taxon>Chitinophagia</taxon>
        <taxon>Chitinophagales</taxon>
        <taxon>Chitinophagaceae</taxon>
        <taxon>Arachidicoccus</taxon>
    </lineage>
</organism>
<dbReference type="GO" id="GO:0003677">
    <property type="term" value="F:DNA binding"/>
    <property type="evidence" value="ECO:0007669"/>
    <property type="project" value="InterPro"/>
</dbReference>
<dbReference type="Pfam" id="PF12728">
    <property type="entry name" value="HTH_17"/>
    <property type="match status" value="1"/>
</dbReference>
<dbReference type="KEGG" id="ark:D6B99_01295"/>
<protein>
    <submittedName>
        <fullName evidence="2">Helix-turn-helix domain-containing protein</fullName>
    </submittedName>
</protein>
<dbReference type="Proteomes" id="UP000266118">
    <property type="component" value="Chromosome"/>
</dbReference>
<dbReference type="InterPro" id="IPR010093">
    <property type="entry name" value="SinI_DNA-bd"/>
</dbReference>
<dbReference type="EMBL" id="CP032489">
    <property type="protein sequence ID" value="AYD46368.1"/>
    <property type="molecule type" value="Genomic_DNA"/>
</dbReference>
<dbReference type="NCBIfam" id="TIGR01764">
    <property type="entry name" value="excise"/>
    <property type="match status" value="1"/>
</dbReference>
<dbReference type="InterPro" id="IPR041657">
    <property type="entry name" value="HTH_17"/>
</dbReference>
<proteinExistence type="predicted"/>
<evidence type="ECO:0000259" key="1">
    <source>
        <dbReference type="Pfam" id="PF12728"/>
    </source>
</evidence>
<keyword evidence="3" id="KW-1185">Reference proteome</keyword>
<evidence type="ECO:0000313" key="2">
    <source>
        <dbReference type="EMBL" id="AYD46368.1"/>
    </source>
</evidence>